<proteinExistence type="predicted"/>
<dbReference type="EMBL" id="CP012109">
    <property type="protein sequence ID" value="AKQ68228.1"/>
    <property type="molecule type" value="Genomic_DNA"/>
</dbReference>
<evidence type="ECO:0000313" key="1">
    <source>
        <dbReference type="EMBL" id="AKQ68228.1"/>
    </source>
</evidence>
<dbReference type="STRING" id="1297742.A176_005140"/>
<reference evidence="1 2" key="1">
    <citation type="journal article" date="2016" name="PLoS ONE">
        <title>Complete Genome Sequence and Comparative Genomics of a Novel Myxobacterium Myxococcus hansupus.</title>
        <authorList>
            <person name="Sharma G."/>
            <person name="Narwani T."/>
            <person name="Subramanian S."/>
        </authorList>
    </citation>
    <scope>NUCLEOTIDE SEQUENCE [LARGE SCALE GENOMIC DNA]</scope>
    <source>
        <strain evidence="2">mixupus</strain>
    </source>
</reference>
<sequence>MKVPVLLHGAPAFTLAVTSARSKLEARARRYTQSRESLVEYSLTQFFKEAERYRP</sequence>
<accession>A0A0H4X2W1</accession>
<name>A0A0H4X2W1_9BACT</name>
<organism evidence="1 2">
    <name type="scientific">Pseudomyxococcus hansupus</name>
    <dbReference type="NCBI Taxonomy" id="1297742"/>
    <lineage>
        <taxon>Bacteria</taxon>
        <taxon>Pseudomonadati</taxon>
        <taxon>Myxococcota</taxon>
        <taxon>Myxococcia</taxon>
        <taxon>Myxococcales</taxon>
        <taxon>Cystobacterineae</taxon>
        <taxon>Myxococcaceae</taxon>
        <taxon>Pseudomyxococcus</taxon>
    </lineage>
</organism>
<evidence type="ECO:0000313" key="2">
    <source>
        <dbReference type="Proteomes" id="UP000009026"/>
    </source>
</evidence>
<dbReference type="PATRIC" id="fig|1297742.4.peg.5214"/>
<dbReference type="KEGG" id="mym:A176_005140"/>
<dbReference type="Proteomes" id="UP000009026">
    <property type="component" value="Chromosome"/>
</dbReference>
<gene>
    <name evidence="1" type="ORF">A176_005140</name>
</gene>
<dbReference type="AlphaFoldDB" id="A0A0H4X2W1"/>
<protein>
    <submittedName>
        <fullName evidence="1">Uncharacterized protein</fullName>
    </submittedName>
</protein>
<keyword evidence="2" id="KW-1185">Reference proteome</keyword>